<keyword evidence="2" id="KW-1185">Reference proteome</keyword>
<name>D7KRU4_ARALL</name>
<sequence>MASRPGVLTEWPWSPLGGYKYLLVAPLAMASIHSYVTAEEEEKDLARLLIIALTLW</sequence>
<dbReference type="HOGENOM" id="CLU_3016939_0_0_1"/>
<dbReference type="Proteomes" id="UP000008694">
    <property type="component" value="Unassembled WGS sequence"/>
</dbReference>
<organism evidence="2">
    <name type="scientific">Arabidopsis lyrata subsp. lyrata</name>
    <name type="common">Lyre-leaved rock-cress</name>
    <dbReference type="NCBI Taxonomy" id="81972"/>
    <lineage>
        <taxon>Eukaryota</taxon>
        <taxon>Viridiplantae</taxon>
        <taxon>Streptophyta</taxon>
        <taxon>Embryophyta</taxon>
        <taxon>Tracheophyta</taxon>
        <taxon>Spermatophyta</taxon>
        <taxon>Magnoliopsida</taxon>
        <taxon>eudicotyledons</taxon>
        <taxon>Gunneridae</taxon>
        <taxon>Pentapetalae</taxon>
        <taxon>rosids</taxon>
        <taxon>malvids</taxon>
        <taxon>Brassicales</taxon>
        <taxon>Brassicaceae</taxon>
        <taxon>Camelineae</taxon>
        <taxon>Arabidopsis</taxon>
    </lineage>
</organism>
<dbReference type="AlphaFoldDB" id="D7KRU4"/>
<dbReference type="STRING" id="81972.D7KRU4"/>
<gene>
    <name evidence="1" type="ORF">ARALYDRAFT_894083</name>
</gene>
<evidence type="ECO:0000313" key="1">
    <source>
        <dbReference type="EMBL" id="EFH63168.1"/>
    </source>
</evidence>
<dbReference type="Gramene" id="scaffold_201157.1">
    <property type="protein sequence ID" value="scaffold_201157.1"/>
    <property type="gene ID" value="scaffold_201157.1"/>
</dbReference>
<dbReference type="EMBL" id="GL348714">
    <property type="protein sequence ID" value="EFH63168.1"/>
    <property type="molecule type" value="Genomic_DNA"/>
</dbReference>
<accession>D7KRU4</accession>
<reference evidence="2" key="1">
    <citation type="journal article" date="2011" name="Nat. Genet.">
        <title>The Arabidopsis lyrata genome sequence and the basis of rapid genome size change.</title>
        <authorList>
            <person name="Hu T.T."/>
            <person name="Pattyn P."/>
            <person name="Bakker E.G."/>
            <person name="Cao J."/>
            <person name="Cheng J.-F."/>
            <person name="Clark R.M."/>
            <person name="Fahlgren N."/>
            <person name="Fawcett J.A."/>
            <person name="Grimwood J."/>
            <person name="Gundlach H."/>
            <person name="Haberer G."/>
            <person name="Hollister J.D."/>
            <person name="Ossowski S."/>
            <person name="Ottilar R.P."/>
            <person name="Salamov A.A."/>
            <person name="Schneeberger K."/>
            <person name="Spannagl M."/>
            <person name="Wang X."/>
            <person name="Yang L."/>
            <person name="Nasrallah M.E."/>
            <person name="Bergelson J."/>
            <person name="Carrington J.C."/>
            <person name="Gaut B.S."/>
            <person name="Schmutz J."/>
            <person name="Mayer K.F.X."/>
            <person name="Van de Peer Y."/>
            <person name="Grigoriev I.V."/>
            <person name="Nordborg M."/>
            <person name="Weigel D."/>
            <person name="Guo Y.-L."/>
        </authorList>
    </citation>
    <scope>NUCLEOTIDE SEQUENCE [LARGE SCALE GENOMIC DNA]</scope>
    <source>
        <strain evidence="2">cv. MN47</strain>
    </source>
</reference>
<protein>
    <submittedName>
        <fullName evidence="1">Uncharacterized protein</fullName>
    </submittedName>
</protein>
<evidence type="ECO:0000313" key="2">
    <source>
        <dbReference type="Proteomes" id="UP000008694"/>
    </source>
</evidence>
<proteinExistence type="predicted"/>